<evidence type="ECO:0000313" key="9">
    <source>
        <dbReference type="Proteomes" id="UP000820669"/>
    </source>
</evidence>
<keyword evidence="3" id="KW-1003">Cell membrane</keyword>
<evidence type="ECO:0000313" key="8">
    <source>
        <dbReference type="EMBL" id="NMH95770.1"/>
    </source>
</evidence>
<gene>
    <name evidence="8" type="ORF">HF526_00285</name>
</gene>
<keyword evidence="2" id="KW-0813">Transport</keyword>
<evidence type="ECO:0000256" key="1">
    <source>
        <dbReference type="ARBA" id="ARBA00004651"/>
    </source>
</evidence>
<evidence type="ECO:0000256" key="7">
    <source>
        <dbReference type="SAM" id="Phobius"/>
    </source>
</evidence>
<dbReference type="EMBL" id="JAAXLA010000001">
    <property type="protein sequence ID" value="NMH95770.1"/>
    <property type="molecule type" value="Genomic_DNA"/>
</dbReference>
<evidence type="ECO:0000256" key="6">
    <source>
        <dbReference type="ARBA" id="ARBA00023136"/>
    </source>
</evidence>
<organism evidence="8 9">
    <name type="scientific">Pseudonocardia acidicola</name>
    <dbReference type="NCBI Taxonomy" id="2724939"/>
    <lineage>
        <taxon>Bacteria</taxon>
        <taxon>Bacillati</taxon>
        <taxon>Actinomycetota</taxon>
        <taxon>Actinomycetes</taxon>
        <taxon>Pseudonocardiales</taxon>
        <taxon>Pseudonocardiaceae</taxon>
        <taxon>Pseudonocardia</taxon>
    </lineage>
</organism>
<sequence>MVDGISGTDLHNVVLDPTPAPRAPVPDLIGAVMLLVGGDTALTGIQNLTIITAAPFAVVMVLLCVSLARDLRSDPLVRRDDRTVQAVEQAVEYGIEHHDDDFFLNVKPMSEENGSGR</sequence>
<dbReference type="Proteomes" id="UP000820669">
    <property type="component" value="Unassembled WGS sequence"/>
</dbReference>
<evidence type="ECO:0000256" key="2">
    <source>
        <dbReference type="ARBA" id="ARBA00022448"/>
    </source>
</evidence>
<keyword evidence="5 7" id="KW-1133">Transmembrane helix</keyword>
<dbReference type="InterPro" id="IPR000060">
    <property type="entry name" value="BCCT_transptr"/>
</dbReference>
<accession>A0ABX1S2I7</accession>
<comment type="caution">
    <text evidence="8">The sequence shown here is derived from an EMBL/GenBank/DDBJ whole genome shotgun (WGS) entry which is preliminary data.</text>
</comment>
<protein>
    <recommendedName>
        <fullName evidence="10">BCCT, betaine/carnitine/choline family transporter</fullName>
    </recommendedName>
</protein>
<evidence type="ECO:0008006" key="10">
    <source>
        <dbReference type="Google" id="ProtNLM"/>
    </source>
</evidence>
<name>A0ABX1S2I7_9PSEU</name>
<evidence type="ECO:0000256" key="3">
    <source>
        <dbReference type="ARBA" id="ARBA00022475"/>
    </source>
</evidence>
<keyword evidence="9" id="KW-1185">Reference proteome</keyword>
<feature type="transmembrane region" description="Helical" evidence="7">
    <location>
        <begin position="48"/>
        <end position="68"/>
    </location>
</feature>
<proteinExistence type="predicted"/>
<reference evidence="8 9" key="1">
    <citation type="submission" date="2020-04" db="EMBL/GenBank/DDBJ databases">
        <authorList>
            <person name="Klaysubun C."/>
            <person name="Duangmal K."/>
            <person name="Lipun K."/>
        </authorList>
    </citation>
    <scope>NUCLEOTIDE SEQUENCE [LARGE SCALE GENOMIC DNA]</scope>
    <source>
        <strain evidence="8 9">K10HN5</strain>
    </source>
</reference>
<comment type="subcellular location">
    <subcellularLocation>
        <location evidence="1">Cell membrane</location>
        <topology evidence="1">Multi-pass membrane protein</topology>
    </subcellularLocation>
</comment>
<evidence type="ECO:0000256" key="4">
    <source>
        <dbReference type="ARBA" id="ARBA00022692"/>
    </source>
</evidence>
<keyword evidence="4 7" id="KW-0812">Transmembrane</keyword>
<evidence type="ECO:0000256" key="5">
    <source>
        <dbReference type="ARBA" id="ARBA00022989"/>
    </source>
</evidence>
<dbReference type="Pfam" id="PF02028">
    <property type="entry name" value="BCCT"/>
    <property type="match status" value="1"/>
</dbReference>
<keyword evidence="6 7" id="KW-0472">Membrane</keyword>